<dbReference type="SUPFAM" id="SSF51735">
    <property type="entry name" value="NAD(P)-binding Rossmann-fold domains"/>
    <property type="match status" value="1"/>
</dbReference>
<evidence type="ECO:0000259" key="6">
    <source>
        <dbReference type="Pfam" id="PF01370"/>
    </source>
</evidence>
<reference evidence="7 8" key="1">
    <citation type="journal article" date="2016" name="Nat. Commun.">
        <title>Thousands of microbial genomes shed light on interconnected biogeochemical processes in an aquifer system.</title>
        <authorList>
            <person name="Anantharaman K."/>
            <person name="Brown C.T."/>
            <person name="Hug L.A."/>
            <person name="Sharon I."/>
            <person name="Castelle C.J."/>
            <person name="Probst A.J."/>
            <person name="Thomas B.C."/>
            <person name="Singh A."/>
            <person name="Wilkins M.J."/>
            <person name="Karaoz U."/>
            <person name="Brodie E.L."/>
            <person name="Williams K.H."/>
            <person name="Hubbard S.S."/>
            <person name="Banfield J.F."/>
        </authorList>
    </citation>
    <scope>NUCLEOTIDE SEQUENCE [LARGE SCALE GENOMIC DNA]</scope>
</reference>
<dbReference type="PANTHER" id="PTHR43078">
    <property type="entry name" value="UDP-GLUCURONIC ACID DECARBOXYLASE-RELATED"/>
    <property type="match status" value="1"/>
</dbReference>
<name>A0A1F4S5E0_UNCSA</name>
<organism evidence="7 8">
    <name type="scientific">candidate division WOR-1 bacterium RIFOXYB2_FULL_36_35</name>
    <dbReference type="NCBI Taxonomy" id="1802578"/>
    <lineage>
        <taxon>Bacteria</taxon>
        <taxon>Bacillati</taxon>
        <taxon>Saganbacteria</taxon>
    </lineage>
</organism>
<evidence type="ECO:0000256" key="5">
    <source>
        <dbReference type="SAM" id="Phobius"/>
    </source>
</evidence>
<accession>A0A1F4S5E0</accession>
<dbReference type="GO" id="GO:0005737">
    <property type="term" value="C:cytoplasm"/>
    <property type="evidence" value="ECO:0007669"/>
    <property type="project" value="TreeGrafter"/>
</dbReference>
<protein>
    <recommendedName>
        <fullName evidence="6">NAD-dependent epimerase/dehydratase domain-containing protein</fullName>
    </recommendedName>
</protein>
<dbReference type="GO" id="GO:0070403">
    <property type="term" value="F:NAD+ binding"/>
    <property type="evidence" value="ECO:0007669"/>
    <property type="project" value="InterPro"/>
</dbReference>
<keyword evidence="5" id="KW-0812">Transmembrane</keyword>
<dbReference type="InterPro" id="IPR036291">
    <property type="entry name" value="NAD(P)-bd_dom_sf"/>
</dbReference>
<dbReference type="InterPro" id="IPR001509">
    <property type="entry name" value="Epimerase_deHydtase"/>
</dbReference>
<dbReference type="GO" id="GO:0048040">
    <property type="term" value="F:UDP-glucuronate decarboxylase activity"/>
    <property type="evidence" value="ECO:0007669"/>
    <property type="project" value="TreeGrafter"/>
</dbReference>
<evidence type="ECO:0000313" key="7">
    <source>
        <dbReference type="EMBL" id="OGC15619.1"/>
    </source>
</evidence>
<dbReference type="Gene3D" id="3.40.50.720">
    <property type="entry name" value="NAD(P)-binding Rossmann-like Domain"/>
    <property type="match status" value="1"/>
</dbReference>
<gene>
    <name evidence="7" type="ORF">A2290_06045</name>
</gene>
<dbReference type="GO" id="GO:0042732">
    <property type="term" value="P:D-xylose metabolic process"/>
    <property type="evidence" value="ECO:0007669"/>
    <property type="project" value="InterPro"/>
</dbReference>
<keyword evidence="4" id="KW-0456">Lyase</keyword>
<proteinExistence type="predicted"/>
<comment type="cofactor">
    <cofactor evidence="1">
        <name>NAD(+)</name>
        <dbReference type="ChEBI" id="CHEBI:57540"/>
    </cofactor>
</comment>
<keyword evidence="2" id="KW-0210">Decarboxylase</keyword>
<keyword evidence="5" id="KW-0472">Membrane</keyword>
<dbReference type="Pfam" id="PF01370">
    <property type="entry name" value="Epimerase"/>
    <property type="match status" value="1"/>
</dbReference>
<evidence type="ECO:0000256" key="3">
    <source>
        <dbReference type="ARBA" id="ARBA00023027"/>
    </source>
</evidence>
<sequence>MTNFMNKIIAKDLDFIVNSNIIDWKKFRDKTFLITGAYGMLLSYMAYVLLWLNKKDPSFNIKVIALVRNKEKAKQRFKDFINSKDLKIFEHDLSSSIDISDDIDFIVHGASYASPHYFKTKPVDVLLPNVIGTYNLLELAKAKKVEGFLFFSSGAVYGKNATEVVTENDYGFLNPLDMVSCYSESKRMAENMCKCWHDQFGLPVKIVRPAHIYGPTMDIDNDSRVFASFVRNIVKKENIVMKSNGSAWRSFCYIADATVAFFKVLFDGAGGEAYNIGNDNAYMSVKKLAEIFISTFKDNKLSLIMQNDNTVIDKRENKMLMSSKKIERLGWQCFFPIPEGLKRTVESFLSDC</sequence>
<evidence type="ECO:0000256" key="4">
    <source>
        <dbReference type="ARBA" id="ARBA00023239"/>
    </source>
</evidence>
<comment type="caution">
    <text evidence="7">The sequence shown here is derived from an EMBL/GenBank/DDBJ whole genome shotgun (WGS) entry which is preliminary data.</text>
</comment>
<keyword evidence="3" id="KW-0520">NAD</keyword>
<evidence type="ECO:0000256" key="1">
    <source>
        <dbReference type="ARBA" id="ARBA00001911"/>
    </source>
</evidence>
<dbReference type="Proteomes" id="UP000177905">
    <property type="component" value="Unassembled WGS sequence"/>
</dbReference>
<evidence type="ECO:0000313" key="8">
    <source>
        <dbReference type="Proteomes" id="UP000177905"/>
    </source>
</evidence>
<dbReference type="EMBL" id="MEUA01000018">
    <property type="protein sequence ID" value="OGC15619.1"/>
    <property type="molecule type" value="Genomic_DNA"/>
</dbReference>
<dbReference type="InterPro" id="IPR044516">
    <property type="entry name" value="UXS-like"/>
</dbReference>
<evidence type="ECO:0000256" key="2">
    <source>
        <dbReference type="ARBA" id="ARBA00022793"/>
    </source>
</evidence>
<dbReference type="AlphaFoldDB" id="A0A1F4S5E0"/>
<keyword evidence="5" id="KW-1133">Transmembrane helix</keyword>
<feature type="transmembrane region" description="Helical" evidence="5">
    <location>
        <begin position="32"/>
        <end position="52"/>
    </location>
</feature>
<feature type="domain" description="NAD-dependent epimerase/dehydratase" evidence="6">
    <location>
        <begin position="33"/>
        <end position="277"/>
    </location>
</feature>
<dbReference type="PANTHER" id="PTHR43078:SF7">
    <property type="entry name" value="UDP-GLUCURONATE DECARBOXYLASE"/>
    <property type="match status" value="1"/>
</dbReference>